<name>A0A290ZF85_9PSEU</name>
<protein>
    <submittedName>
        <fullName evidence="1">Uncharacterized protein</fullName>
    </submittedName>
</protein>
<dbReference type="KEGG" id="apre:CNX65_33655"/>
<dbReference type="Proteomes" id="UP000218505">
    <property type="component" value="Chromosome"/>
</dbReference>
<reference evidence="1" key="1">
    <citation type="submission" date="2017-09" db="EMBL/GenBank/DDBJ databases">
        <title>Complete Genome Sequence of ansamitocin-producing Bacterium Actinosynnema pretiosum X47.</title>
        <authorList>
            <person name="Cao G."/>
            <person name="Zong G."/>
            <person name="Zhong C."/>
            <person name="Fu J."/>
        </authorList>
    </citation>
    <scope>NUCLEOTIDE SEQUENCE [LARGE SCALE GENOMIC DNA]</scope>
    <source>
        <strain evidence="1">X47</strain>
    </source>
</reference>
<evidence type="ECO:0000313" key="1">
    <source>
        <dbReference type="EMBL" id="ATE57644.1"/>
    </source>
</evidence>
<accession>A0A290ZF85</accession>
<organism evidence="1 2">
    <name type="scientific">Actinosynnema pretiosum</name>
    <dbReference type="NCBI Taxonomy" id="42197"/>
    <lineage>
        <taxon>Bacteria</taxon>
        <taxon>Bacillati</taxon>
        <taxon>Actinomycetota</taxon>
        <taxon>Actinomycetes</taxon>
        <taxon>Pseudonocardiales</taxon>
        <taxon>Pseudonocardiaceae</taxon>
        <taxon>Actinosynnema</taxon>
    </lineage>
</organism>
<dbReference type="AlphaFoldDB" id="A0A290ZF85"/>
<proteinExistence type="predicted"/>
<keyword evidence="2" id="KW-1185">Reference proteome</keyword>
<gene>
    <name evidence="1" type="ORF">CNX65_33655</name>
</gene>
<sequence>MGNDCALKFTITRMSECTGRYAGDPPPTGTTRKLLWIEVETGSGYNVSELPSGYFTEFTAISASGVTGGRINPSTYWTCAPEGNRIGAGDENWLPGKKYAGAVEVYLPDDATKVANVQGHWEWFVR</sequence>
<dbReference type="EMBL" id="CP023445">
    <property type="protein sequence ID" value="ATE57644.1"/>
    <property type="molecule type" value="Genomic_DNA"/>
</dbReference>
<evidence type="ECO:0000313" key="2">
    <source>
        <dbReference type="Proteomes" id="UP000218505"/>
    </source>
</evidence>